<sequence>MTAPVYRRIAEDLRLSIAEGQFPAGRRLPSERSLAERYHVTRQTVRCALQHLRTHGLLVTDRTGSYACRRTGIPALPPLGPAEQPTFPGGATPLTGDASRTGRLTAALPPPELAPGLGVAPGERAPVLHSRTVDDSGAVIQEAVSYFSIHALTAAPQLTRAFIQGGAEDRPALTDLYQWLTSAGLTLTRHERMSPAPTPEAEVAPVSGWVSVRRLVSDQHQRLLEATDLRCDLTRSTLVHRSPLLTP</sequence>
<reference evidence="5" key="2">
    <citation type="submission" date="2020-09" db="EMBL/GenBank/DDBJ databases">
        <authorList>
            <person name="Sun Q."/>
            <person name="Ohkuma M."/>
        </authorList>
    </citation>
    <scope>NUCLEOTIDE SEQUENCE</scope>
    <source>
        <strain evidence="5">JCM 4637</strain>
    </source>
</reference>
<dbReference type="SMART" id="SM00345">
    <property type="entry name" value="HTH_GNTR"/>
    <property type="match status" value="1"/>
</dbReference>
<keyword evidence="1" id="KW-0805">Transcription regulation</keyword>
<reference evidence="5" key="1">
    <citation type="journal article" date="2014" name="Int. J. Syst. Evol. Microbiol.">
        <title>Complete genome sequence of Corynebacterium casei LMG S-19264T (=DSM 44701T), isolated from a smear-ripened cheese.</title>
        <authorList>
            <consortium name="US DOE Joint Genome Institute (JGI-PGF)"/>
            <person name="Walter F."/>
            <person name="Albersmeier A."/>
            <person name="Kalinowski J."/>
            <person name="Ruckert C."/>
        </authorList>
    </citation>
    <scope>NUCLEOTIDE SEQUENCE</scope>
    <source>
        <strain evidence="5">JCM 4637</strain>
    </source>
</reference>
<evidence type="ECO:0000256" key="3">
    <source>
        <dbReference type="ARBA" id="ARBA00023163"/>
    </source>
</evidence>
<gene>
    <name evidence="5" type="ORF">GCM10010334_44510</name>
</gene>
<keyword evidence="3" id="KW-0804">Transcription</keyword>
<dbReference type="Pfam" id="PF00392">
    <property type="entry name" value="GntR"/>
    <property type="match status" value="1"/>
</dbReference>
<organism evidence="5 6">
    <name type="scientific">Streptomyces finlayi</name>
    <dbReference type="NCBI Taxonomy" id="67296"/>
    <lineage>
        <taxon>Bacteria</taxon>
        <taxon>Bacillati</taxon>
        <taxon>Actinomycetota</taxon>
        <taxon>Actinomycetes</taxon>
        <taxon>Kitasatosporales</taxon>
        <taxon>Streptomycetaceae</taxon>
        <taxon>Streptomyces</taxon>
    </lineage>
</organism>
<dbReference type="EMBL" id="BMVC01000008">
    <property type="protein sequence ID" value="GHD00170.1"/>
    <property type="molecule type" value="Genomic_DNA"/>
</dbReference>
<feature type="domain" description="HTH gntR-type" evidence="4">
    <location>
        <begin position="3"/>
        <end position="70"/>
    </location>
</feature>
<dbReference type="InterPro" id="IPR000524">
    <property type="entry name" value="Tscrpt_reg_HTH_GntR"/>
</dbReference>
<evidence type="ECO:0000313" key="6">
    <source>
        <dbReference type="Proteomes" id="UP000638353"/>
    </source>
</evidence>
<keyword evidence="2" id="KW-0238">DNA-binding</keyword>
<dbReference type="SUPFAM" id="SSF46785">
    <property type="entry name" value="Winged helix' DNA-binding domain"/>
    <property type="match status" value="1"/>
</dbReference>
<evidence type="ECO:0000259" key="4">
    <source>
        <dbReference type="PROSITE" id="PS50949"/>
    </source>
</evidence>
<dbReference type="PRINTS" id="PR00035">
    <property type="entry name" value="HTHGNTR"/>
</dbReference>
<dbReference type="GO" id="GO:0045892">
    <property type="term" value="P:negative regulation of DNA-templated transcription"/>
    <property type="evidence" value="ECO:0007669"/>
    <property type="project" value="TreeGrafter"/>
</dbReference>
<dbReference type="PANTHER" id="PTHR44846">
    <property type="entry name" value="MANNOSYL-D-GLYCERATE TRANSPORT/METABOLISM SYSTEM REPRESSOR MNGR-RELATED"/>
    <property type="match status" value="1"/>
</dbReference>
<dbReference type="CDD" id="cd07377">
    <property type="entry name" value="WHTH_GntR"/>
    <property type="match status" value="1"/>
</dbReference>
<dbReference type="Gene3D" id="1.10.10.10">
    <property type="entry name" value="Winged helix-like DNA-binding domain superfamily/Winged helix DNA-binding domain"/>
    <property type="match status" value="1"/>
</dbReference>
<evidence type="ECO:0000313" key="5">
    <source>
        <dbReference type="EMBL" id="GHD00170.1"/>
    </source>
</evidence>
<dbReference type="AlphaFoldDB" id="A0A918X093"/>
<dbReference type="InterPro" id="IPR050679">
    <property type="entry name" value="Bact_HTH_transcr_reg"/>
</dbReference>
<dbReference type="GO" id="GO:0003700">
    <property type="term" value="F:DNA-binding transcription factor activity"/>
    <property type="evidence" value="ECO:0007669"/>
    <property type="project" value="InterPro"/>
</dbReference>
<dbReference type="InterPro" id="IPR036388">
    <property type="entry name" value="WH-like_DNA-bd_sf"/>
</dbReference>
<dbReference type="RefSeq" id="WP_229898101.1">
    <property type="nucleotide sequence ID" value="NZ_BMVC01000008.1"/>
</dbReference>
<proteinExistence type="predicted"/>
<dbReference type="InterPro" id="IPR036390">
    <property type="entry name" value="WH_DNA-bd_sf"/>
</dbReference>
<accession>A0A918X093</accession>
<evidence type="ECO:0000256" key="1">
    <source>
        <dbReference type="ARBA" id="ARBA00023015"/>
    </source>
</evidence>
<evidence type="ECO:0000256" key="2">
    <source>
        <dbReference type="ARBA" id="ARBA00023125"/>
    </source>
</evidence>
<dbReference type="PANTHER" id="PTHR44846:SF17">
    <property type="entry name" value="GNTR-FAMILY TRANSCRIPTIONAL REGULATOR"/>
    <property type="match status" value="1"/>
</dbReference>
<dbReference type="GO" id="GO:0003677">
    <property type="term" value="F:DNA binding"/>
    <property type="evidence" value="ECO:0007669"/>
    <property type="project" value="UniProtKB-KW"/>
</dbReference>
<dbReference type="Proteomes" id="UP000638353">
    <property type="component" value="Unassembled WGS sequence"/>
</dbReference>
<comment type="caution">
    <text evidence="5">The sequence shown here is derived from an EMBL/GenBank/DDBJ whole genome shotgun (WGS) entry which is preliminary data.</text>
</comment>
<dbReference type="PROSITE" id="PS50949">
    <property type="entry name" value="HTH_GNTR"/>
    <property type="match status" value="1"/>
</dbReference>
<protein>
    <recommendedName>
        <fullName evidence="4">HTH gntR-type domain-containing protein</fullName>
    </recommendedName>
</protein>
<name>A0A918X093_9ACTN</name>